<dbReference type="STRING" id="1246637.MTBBW1_1480008"/>
<proteinExistence type="predicted"/>
<evidence type="ECO:0000313" key="2">
    <source>
        <dbReference type="Proteomes" id="UP000191931"/>
    </source>
</evidence>
<dbReference type="Proteomes" id="UP000191931">
    <property type="component" value="Unassembled WGS sequence"/>
</dbReference>
<keyword evidence="2" id="KW-1185">Reference proteome</keyword>
<accession>A0A1W1H8C3</accession>
<protein>
    <submittedName>
        <fullName evidence="1">Uncharacterized protein</fullName>
    </submittedName>
</protein>
<reference evidence="1 2" key="1">
    <citation type="submission" date="2017-03" db="EMBL/GenBank/DDBJ databases">
        <authorList>
            <person name="Afonso C.L."/>
            <person name="Miller P.J."/>
            <person name="Scott M.A."/>
            <person name="Spackman E."/>
            <person name="Goraichik I."/>
            <person name="Dimitrov K.M."/>
            <person name="Suarez D.L."/>
            <person name="Swayne D.E."/>
        </authorList>
    </citation>
    <scope>NUCLEOTIDE SEQUENCE [LARGE SCALE GENOMIC DNA]</scope>
    <source>
        <strain evidence="1">PRJEB14757</strain>
    </source>
</reference>
<gene>
    <name evidence="1" type="ORF">MTBBW1_1480008</name>
</gene>
<dbReference type="AlphaFoldDB" id="A0A1W1H8C3"/>
<organism evidence="1 2">
    <name type="scientific">Desulfamplus magnetovallimortis</name>
    <dbReference type="NCBI Taxonomy" id="1246637"/>
    <lineage>
        <taxon>Bacteria</taxon>
        <taxon>Pseudomonadati</taxon>
        <taxon>Thermodesulfobacteriota</taxon>
        <taxon>Desulfobacteria</taxon>
        <taxon>Desulfobacterales</taxon>
        <taxon>Desulfobacteraceae</taxon>
        <taxon>Desulfamplus</taxon>
    </lineage>
</organism>
<sequence length="60" mass="7059">MLDLGKRLDGFVFMMWIDSDLMITDGLESFVWLMLNKVNRLQTRIGKVIPALLRSYRVLK</sequence>
<evidence type="ECO:0000313" key="1">
    <source>
        <dbReference type="EMBL" id="SLM28719.1"/>
    </source>
</evidence>
<name>A0A1W1H8C3_9BACT</name>
<dbReference type="EMBL" id="FWEV01000055">
    <property type="protein sequence ID" value="SLM28719.1"/>
    <property type="molecule type" value="Genomic_DNA"/>
</dbReference>